<dbReference type="InterPro" id="IPR008323">
    <property type="entry name" value="UCP033563"/>
</dbReference>
<name>A0A1V0N4V1_9ARCH</name>
<reference evidence="3 5" key="1">
    <citation type="submission" date="2011-10" db="EMBL/GenBank/DDBJ databases">
        <title>Metabolic and evolutionary patterns in the extreme acidophile Ferroplasma acidiphilum.</title>
        <authorList>
            <person name="Golyshina O.V."/>
            <person name="Kozyavkin S.A."/>
            <person name="Tatusov R.L."/>
            <person name="Slesarev A.I."/>
            <person name="Golyshin P.N."/>
        </authorList>
    </citation>
    <scope>NUCLEOTIDE SEQUENCE [LARGE SCALE GENOMIC DNA]</scope>
    <source>
        <strain evidence="3">Berkeley</strain>
        <strain evidence="5">Y</strain>
    </source>
</reference>
<dbReference type="AlphaFoldDB" id="A0A1V0N4V1"/>
<accession>A0A1V0N4V1</accession>
<evidence type="ECO:0000313" key="4">
    <source>
        <dbReference type="EMBL" id="NOL59685.1"/>
    </source>
</evidence>
<evidence type="ECO:0000256" key="1">
    <source>
        <dbReference type="ARBA" id="ARBA00022741"/>
    </source>
</evidence>
<proteinExistence type="predicted"/>
<evidence type="ECO:0000256" key="2">
    <source>
        <dbReference type="ARBA" id="ARBA00022840"/>
    </source>
</evidence>
<dbReference type="GO" id="GO:0005524">
    <property type="term" value="F:ATP binding"/>
    <property type="evidence" value="ECO:0007669"/>
    <property type="project" value="UniProtKB-KW"/>
</dbReference>
<dbReference type="OrthoDB" id="146312at2157"/>
<dbReference type="EMBL" id="CP015363">
    <property type="protein sequence ID" value="ARD85170.1"/>
    <property type="molecule type" value="Genomic_DNA"/>
</dbReference>
<protein>
    <submittedName>
        <fullName evidence="4">DUF1015 family protein</fullName>
    </submittedName>
</protein>
<keyword evidence="2" id="KW-0067">ATP-binding</keyword>
<gene>
    <name evidence="3" type="ORF">FAD_1302</name>
    <name evidence="4" type="ORF">HLB00_02400</name>
</gene>
<dbReference type="EMBL" id="JABGBP010000073">
    <property type="protein sequence ID" value="NOL59685.1"/>
    <property type="molecule type" value="Genomic_DNA"/>
</dbReference>
<organism evidence="3 5">
    <name type="scientific">Ferroplasma acidiphilum</name>
    <dbReference type="NCBI Taxonomy" id="74969"/>
    <lineage>
        <taxon>Archaea</taxon>
        <taxon>Methanobacteriati</taxon>
        <taxon>Thermoplasmatota</taxon>
        <taxon>Thermoplasmata</taxon>
        <taxon>Thermoplasmatales</taxon>
        <taxon>Ferroplasmaceae</taxon>
        <taxon>Ferroplasma</taxon>
    </lineage>
</organism>
<dbReference type="Pfam" id="PF06245">
    <property type="entry name" value="DUF1015"/>
    <property type="match status" value="1"/>
</dbReference>
<dbReference type="GeneID" id="32192124"/>
<dbReference type="CDD" id="cd16387">
    <property type="entry name" value="ParB_N_Srx"/>
    <property type="match status" value="1"/>
</dbReference>
<dbReference type="PANTHER" id="PTHR36454">
    <property type="entry name" value="LMO2823 PROTEIN"/>
    <property type="match status" value="1"/>
</dbReference>
<dbReference type="PANTHER" id="PTHR36454:SF1">
    <property type="entry name" value="DUF1015 DOMAIN-CONTAINING PROTEIN"/>
    <property type="match status" value="1"/>
</dbReference>
<dbReference type="STRING" id="74969.FAD_1302"/>
<dbReference type="Gene3D" id="3.30.1760.10">
    <property type="entry name" value="Conserved hypothetical protein from pyrococcus furiosus pfu- 392566-001, domain 2"/>
    <property type="match status" value="1"/>
</dbReference>
<dbReference type="Proteomes" id="UP000546917">
    <property type="component" value="Unassembled WGS sequence"/>
</dbReference>
<dbReference type="InterPro" id="IPR023098">
    <property type="entry name" value="SerK/SbnI_C"/>
</dbReference>
<dbReference type="PIRSF" id="PIRSF033563">
    <property type="entry name" value="UCP033563"/>
    <property type="match status" value="1"/>
</dbReference>
<keyword evidence="1" id="KW-0547">Nucleotide-binding</keyword>
<evidence type="ECO:0000313" key="5">
    <source>
        <dbReference type="Proteomes" id="UP000192050"/>
    </source>
</evidence>
<dbReference type="Proteomes" id="UP000192050">
    <property type="component" value="Chromosome"/>
</dbReference>
<evidence type="ECO:0000313" key="6">
    <source>
        <dbReference type="Proteomes" id="UP000546917"/>
    </source>
</evidence>
<sequence>MNIKEFKPYIFSGNIVDSVSPPFDTITIEQEKKLRAAKYNITALSLPEYGNSSLTPEKLIKKWIGDNVIYPYGKDIIIILKQVFYINKEIITRYGIISLAEIDSSLKAHESTFEKQVLERKNVMISLNGEPEPIFIVVPDNGFDKMVRRFASNLEEKFKFEEPSGVENYVYFLEDQEKIEKLKDSIKNDQGIVADGHHRTQAIKDLKKETGDSFWNYAMAYITSIYDNGLMIGGVDRLVYRTNFEENIPKIENLFDVTVERTIVEDNNIRVYSRGLFYKLVPKKYAIDQVMDSKYEVSTEIVNKILFGEVLGINKSNMQTKIGYIYNTTDAINAVDMHECDFAIIIPPWQKDVFLKMALDGVIFPQKSTYFYPKIPSGIAIYLKPS</sequence>
<keyword evidence="5" id="KW-1185">Reference proteome</keyword>
<dbReference type="RefSeq" id="WP_009886406.1">
    <property type="nucleotide sequence ID" value="NZ_CP015363.1"/>
</dbReference>
<reference evidence="4 6" key="2">
    <citation type="submission" date="2020-05" db="EMBL/GenBank/DDBJ databases">
        <authorList>
            <person name="Zhang R."/>
        </authorList>
    </citation>
    <scope>NUCLEOTIDE SEQUENCE [LARGE SCALE GENOMIC DNA]</scope>
    <source>
        <strain evidence="4 6">DSM 28986</strain>
    </source>
</reference>
<evidence type="ECO:0000313" key="3">
    <source>
        <dbReference type="EMBL" id="ARD85170.1"/>
    </source>
</evidence>
<dbReference type="KEGG" id="fai:FAD_1302"/>